<dbReference type="SUPFAM" id="SSF159713">
    <property type="entry name" value="Dhaf3308-like"/>
    <property type="match status" value="1"/>
</dbReference>
<organism evidence="3 4">
    <name type="scientific">Corynebacterium flavescens</name>
    <dbReference type="NCBI Taxonomy" id="28028"/>
    <lineage>
        <taxon>Bacteria</taxon>
        <taxon>Bacillati</taxon>
        <taxon>Actinomycetota</taxon>
        <taxon>Actinomycetes</taxon>
        <taxon>Mycobacteriales</taxon>
        <taxon>Corynebacteriaceae</taxon>
        <taxon>Corynebacterium</taxon>
    </lineage>
</organism>
<dbReference type="Gene3D" id="3.40.50.11590">
    <property type="match status" value="1"/>
</dbReference>
<evidence type="ECO:0008006" key="5">
    <source>
        <dbReference type="Google" id="ProtNLM"/>
    </source>
</evidence>
<dbReference type="Pfam" id="PF04016">
    <property type="entry name" value="DUF364"/>
    <property type="match status" value="1"/>
</dbReference>
<evidence type="ECO:0000259" key="1">
    <source>
        <dbReference type="Pfam" id="PF04016"/>
    </source>
</evidence>
<feature type="domain" description="Putative heavy-metal chelation" evidence="1">
    <location>
        <begin position="148"/>
        <end position="264"/>
    </location>
</feature>
<dbReference type="EMBL" id="BJNB01000018">
    <property type="protein sequence ID" value="GEB97864.1"/>
    <property type="molecule type" value="Genomic_DNA"/>
</dbReference>
<accession>A0AB73B7I9</accession>
<name>A0AB73B7I9_CORFL</name>
<gene>
    <name evidence="3" type="ORF">CFL01nite_13590</name>
</gene>
<evidence type="ECO:0000259" key="2">
    <source>
        <dbReference type="Pfam" id="PF13938"/>
    </source>
</evidence>
<reference evidence="3 4" key="1">
    <citation type="submission" date="2019-06" db="EMBL/GenBank/DDBJ databases">
        <title>Whole genome shotgun sequence of Corynebacterium flavescens NBRC 14136.</title>
        <authorList>
            <person name="Hosoyama A."/>
            <person name="Uohara A."/>
            <person name="Ohji S."/>
            <person name="Ichikawa N."/>
        </authorList>
    </citation>
    <scope>NUCLEOTIDE SEQUENCE [LARGE SCALE GENOMIC DNA]</scope>
    <source>
        <strain evidence="3 4">NBRC 14136</strain>
    </source>
</reference>
<evidence type="ECO:0000313" key="3">
    <source>
        <dbReference type="EMBL" id="GEB97864.1"/>
    </source>
</evidence>
<protein>
    <recommendedName>
        <fullName evidence="5">DUF364 domain-containing protein</fullName>
    </recommendedName>
</protein>
<dbReference type="Pfam" id="PF13938">
    <property type="entry name" value="DUF4213"/>
    <property type="match status" value="1"/>
</dbReference>
<evidence type="ECO:0000313" key="4">
    <source>
        <dbReference type="Proteomes" id="UP000315353"/>
    </source>
</evidence>
<dbReference type="InterPro" id="IPR025251">
    <property type="entry name" value="DUF4213"/>
</dbReference>
<feature type="domain" description="DUF4213" evidence="2">
    <location>
        <begin position="23"/>
        <end position="105"/>
    </location>
</feature>
<dbReference type="InterPro" id="IPR007161">
    <property type="entry name" value="DUF364"/>
</dbReference>
<proteinExistence type="predicted"/>
<dbReference type="Proteomes" id="UP000315353">
    <property type="component" value="Unassembled WGS sequence"/>
</dbReference>
<dbReference type="Gene3D" id="3.30.390.100">
    <property type="match status" value="1"/>
</dbReference>
<dbReference type="AlphaFoldDB" id="A0AB73B7I9"/>
<sequence>MRAYTGADSLRGGGFHMSAWDLYDELIDAIPRDITVVRAAQGPRWTRIYTNNPSCGIALTMSASSRPAQMMDDYVGIPVRAIAQLSKSWNFSEASFGLAALNSYYSTASVAAEHGFVIDPAGAAAVSSGGSAAAGVSWDRVFSPFSERVTGKKVAVIGHFPFAPKALHSAAEFYMLERQLNEGDYPDSAAEYLLPECDFVFISGSAFVNKTAPRLIELSRQAQTILLGPSTPLAPVLLEEYGVDQIDGVVSDKPLATFEALGEEDNVSSWANGHIVERGAGVALSR</sequence>
<comment type="caution">
    <text evidence="3">The sequence shown here is derived from an EMBL/GenBank/DDBJ whole genome shotgun (WGS) entry which is preliminary data.</text>
</comment>